<dbReference type="SUPFAM" id="SSF53335">
    <property type="entry name" value="S-adenosyl-L-methionine-dependent methyltransferases"/>
    <property type="match status" value="1"/>
</dbReference>
<dbReference type="InterPro" id="IPR029063">
    <property type="entry name" value="SAM-dependent_MTases_sf"/>
</dbReference>
<evidence type="ECO:0000256" key="7">
    <source>
        <dbReference type="PROSITE-ProRule" id="PRU00354"/>
    </source>
</evidence>
<dbReference type="PANTHER" id="PTHR11558">
    <property type="entry name" value="SPERMIDINE/SPERMINE SYNTHASE"/>
    <property type="match status" value="1"/>
</dbReference>
<dbReference type="PANTHER" id="PTHR11558:SF11">
    <property type="entry name" value="SPERMIDINE SYNTHASE"/>
    <property type="match status" value="1"/>
</dbReference>
<dbReference type="Gene3D" id="3.40.50.150">
    <property type="entry name" value="Vaccinia Virus protein VP39"/>
    <property type="match status" value="1"/>
</dbReference>
<feature type="transmembrane region" description="Helical" evidence="8">
    <location>
        <begin position="395"/>
        <end position="414"/>
    </location>
</feature>
<feature type="transmembrane region" description="Helical" evidence="8">
    <location>
        <begin position="6"/>
        <end position="33"/>
    </location>
</feature>
<feature type="transmembrane region" description="Helical" evidence="8">
    <location>
        <begin position="365"/>
        <end position="389"/>
    </location>
</feature>
<accession>A0ABV6Z685</accession>
<sequence length="707" mass="78543">MIYELLWTRMIVAIIGAAPLAVSIVLTIFMAGLGVGSFIGGRFVDRVQEPGKLLSLYGVLELVIGCYNLLLPVLLLSLAGLVTFLYNVLFHYFIIYHLLILLGCALILSIPVICMGATLPILCRFYVTNLKSIGKHVGLLYGLNTVGAALGAFLCGFYFIGWWGLYETLILTLTINIIIGLVSLWIGRIVRNSGSGEDFPAAQERVEMPELNIVRRGALLIFAVSGFCALACEVIWTRLLELIVGPTTYSLTLVLVTFIVGLAFGSMIFGWLGDRLRQVFWLLVFSQIFASIMVLITSQLLGSSQVFFAKLIHHFQDNFEFLCLLKAALLFMFMVFPTLLFGATFPLVGKIYTSSVSTVGRSIGFAYLINTVGAVLGSFCAGFFLIPFLGKEKSISLLVIIQILTAVGVGFISLRRRSKARFIRSALISCAILGCFLAVILPHWDHSLLSQGKYHRLDKFEVLLSKCGWGEALLHGSRLMAPFQKNEMIYSGDGLGGFTTILRYPDPFGNLDYSLFISGKSDASNRGDINTQTLMAHVPLLLHPRPREVMVLGLATGITAAEVVLHNVAHLDILEISREVVRASSYFNDWNNNVLSHPKANLIIQDGRTHLQHTRKNYDVIISEPSNPWMAGLATLYTRDFFELARARLNEKGIFVQFTHAYQTDWENFALIGRTFARVFPENMMLLTNPAGYGNDYMLIGFKDQKQ</sequence>
<keyword evidence="2 7" id="KW-0808">Transferase</keyword>
<name>A0ABV6Z685_UNCC1</name>
<keyword evidence="5 7" id="KW-0620">Polyamine biosynthesis</keyword>
<dbReference type="InterPro" id="IPR020846">
    <property type="entry name" value="MFS_dom"/>
</dbReference>
<keyword evidence="12" id="KW-1185">Reference proteome</keyword>
<dbReference type="SUPFAM" id="SSF103473">
    <property type="entry name" value="MFS general substrate transporter"/>
    <property type="match status" value="1"/>
</dbReference>
<protein>
    <submittedName>
        <fullName evidence="11">Fused MFS/spermidine synthase</fullName>
    </submittedName>
</protein>
<dbReference type="InterPro" id="IPR030374">
    <property type="entry name" value="PABS"/>
</dbReference>
<dbReference type="PROSITE" id="PS50850">
    <property type="entry name" value="MFS"/>
    <property type="match status" value="1"/>
</dbReference>
<feature type="transmembrane region" description="Helical" evidence="8">
    <location>
        <begin position="327"/>
        <end position="353"/>
    </location>
</feature>
<evidence type="ECO:0000256" key="2">
    <source>
        <dbReference type="ARBA" id="ARBA00022679"/>
    </source>
</evidence>
<feature type="non-terminal residue" evidence="11">
    <location>
        <position position="707"/>
    </location>
</feature>
<feature type="domain" description="Major facilitator superfamily (MFS) profile" evidence="9">
    <location>
        <begin position="1"/>
        <end position="417"/>
    </location>
</feature>
<feature type="transmembrane region" description="Helical" evidence="8">
    <location>
        <begin position="139"/>
        <end position="163"/>
    </location>
</feature>
<evidence type="ECO:0000313" key="12">
    <source>
        <dbReference type="Proteomes" id="UP001594351"/>
    </source>
</evidence>
<dbReference type="InterPro" id="IPR036259">
    <property type="entry name" value="MFS_trans_sf"/>
</dbReference>
<dbReference type="Pfam" id="PF01564">
    <property type="entry name" value="Spermine_synth"/>
    <property type="match status" value="1"/>
</dbReference>
<evidence type="ECO:0000256" key="1">
    <source>
        <dbReference type="ARBA" id="ARBA00007867"/>
    </source>
</evidence>
<evidence type="ECO:0000256" key="8">
    <source>
        <dbReference type="SAM" id="Phobius"/>
    </source>
</evidence>
<evidence type="ECO:0000313" key="11">
    <source>
        <dbReference type="EMBL" id="MFC1853952.1"/>
    </source>
</evidence>
<dbReference type="CDD" id="cd02440">
    <property type="entry name" value="AdoMet_MTases"/>
    <property type="match status" value="1"/>
</dbReference>
<evidence type="ECO:0000256" key="5">
    <source>
        <dbReference type="ARBA" id="ARBA00023115"/>
    </source>
</evidence>
<dbReference type="PROSITE" id="PS51006">
    <property type="entry name" value="PABS_2"/>
    <property type="match status" value="1"/>
</dbReference>
<evidence type="ECO:0000256" key="4">
    <source>
        <dbReference type="ARBA" id="ARBA00022989"/>
    </source>
</evidence>
<keyword evidence="6 8" id="KW-0472">Membrane</keyword>
<comment type="caution">
    <text evidence="7">Lacks conserved residue(s) required for the propagation of feature annotation.</text>
</comment>
<evidence type="ECO:0000256" key="3">
    <source>
        <dbReference type="ARBA" id="ARBA00022692"/>
    </source>
</evidence>
<keyword evidence="3 8" id="KW-0812">Transmembrane</keyword>
<keyword evidence="4 8" id="KW-1133">Transmembrane helix</keyword>
<dbReference type="InterPro" id="IPR001045">
    <property type="entry name" value="Spermi_synthase"/>
</dbReference>
<dbReference type="Gene3D" id="1.20.1250.20">
    <property type="entry name" value="MFS general substrate transporter like domains"/>
    <property type="match status" value="1"/>
</dbReference>
<evidence type="ECO:0000259" key="10">
    <source>
        <dbReference type="PROSITE" id="PS51006"/>
    </source>
</evidence>
<feature type="transmembrane region" description="Helical" evidence="8">
    <location>
        <begin position="426"/>
        <end position="444"/>
    </location>
</feature>
<reference evidence="11 12" key="1">
    <citation type="submission" date="2024-09" db="EMBL/GenBank/DDBJ databases">
        <title>Laminarin stimulates single cell rates of sulfate reduction while oxygen inhibits transcriptomic activity in coastal marine sediment.</title>
        <authorList>
            <person name="Lindsay M."/>
            <person name="Orcutt B."/>
            <person name="Emerson D."/>
            <person name="Stepanauskas R."/>
            <person name="D'Angelo T."/>
        </authorList>
    </citation>
    <scope>NUCLEOTIDE SEQUENCE [LARGE SCALE GENOMIC DNA]</scope>
    <source>
        <strain evidence="11">SAG AM-311-K15</strain>
    </source>
</reference>
<evidence type="ECO:0000256" key="6">
    <source>
        <dbReference type="ARBA" id="ARBA00023136"/>
    </source>
</evidence>
<feature type="domain" description="PABS" evidence="10">
    <location>
        <begin position="452"/>
        <end position="705"/>
    </location>
</feature>
<proteinExistence type="inferred from homology"/>
<comment type="similarity">
    <text evidence="1">Belongs to the spermidine/spermine synthase family.</text>
</comment>
<evidence type="ECO:0000259" key="9">
    <source>
        <dbReference type="PROSITE" id="PS50850"/>
    </source>
</evidence>
<feature type="transmembrane region" description="Helical" evidence="8">
    <location>
        <begin position="169"/>
        <end position="187"/>
    </location>
</feature>
<comment type="caution">
    <text evidence="11">The sequence shown here is derived from an EMBL/GenBank/DDBJ whole genome shotgun (WGS) entry which is preliminary data.</text>
</comment>
<dbReference type="EMBL" id="JBHPBY010000659">
    <property type="protein sequence ID" value="MFC1853952.1"/>
    <property type="molecule type" value="Genomic_DNA"/>
</dbReference>
<feature type="transmembrane region" description="Helical" evidence="8">
    <location>
        <begin position="54"/>
        <end position="82"/>
    </location>
</feature>
<feature type="transmembrane region" description="Helical" evidence="8">
    <location>
        <begin position="249"/>
        <end position="272"/>
    </location>
</feature>
<dbReference type="Proteomes" id="UP001594351">
    <property type="component" value="Unassembled WGS sequence"/>
</dbReference>
<organism evidence="11 12">
    <name type="scientific">candidate division CSSED10-310 bacterium</name>
    <dbReference type="NCBI Taxonomy" id="2855610"/>
    <lineage>
        <taxon>Bacteria</taxon>
        <taxon>Bacteria division CSSED10-310</taxon>
    </lineage>
</organism>
<feature type="transmembrane region" description="Helical" evidence="8">
    <location>
        <begin position="279"/>
        <end position="301"/>
    </location>
</feature>
<gene>
    <name evidence="11" type="ORF">ACFL27_27525</name>
</gene>
<feature type="transmembrane region" description="Helical" evidence="8">
    <location>
        <begin position="218"/>
        <end position="237"/>
    </location>
</feature>
<feature type="transmembrane region" description="Helical" evidence="8">
    <location>
        <begin position="94"/>
        <end position="127"/>
    </location>
</feature>
<dbReference type="NCBIfam" id="NF037959">
    <property type="entry name" value="MFS_SpdSyn"/>
    <property type="match status" value="2"/>
</dbReference>